<sequence>MAVSRVSFGVMAVVALVFALFLPAAHAQASAPAPTPTSDGTTIDQGIAYVLMAVALVLTYLIHVADFAPCL</sequence>
<dbReference type="EMBL" id="CM051401">
    <property type="protein sequence ID" value="KAJ4711946.1"/>
    <property type="molecule type" value="Genomic_DNA"/>
</dbReference>
<comment type="caution">
    <text evidence="1">The sequence shown here is derived from an EMBL/GenBank/DDBJ whole genome shotgun (WGS) entry which is preliminary data.</text>
</comment>
<name>A0ACC1XLC3_MELAZ</name>
<evidence type="ECO:0000313" key="1">
    <source>
        <dbReference type="EMBL" id="KAJ4711946.1"/>
    </source>
</evidence>
<accession>A0ACC1XLC3</accession>
<reference evidence="1 2" key="1">
    <citation type="journal article" date="2023" name="Science">
        <title>Complex scaffold remodeling in plant triterpene biosynthesis.</title>
        <authorList>
            <person name="De La Pena R."/>
            <person name="Hodgson H."/>
            <person name="Liu J.C."/>
            <person name="Stephenson M.J."/>
            <person name="Martin A.C."/>
            <person name="Owen C."/>
            <person name="Harkess A."/>
            <person name="Leebens-Mack J."/>
            <person name="Jimenez L.E."/>
            <person name="Osbourn A."/>
            <person name="Sattely E.S."/>
        </authorList>
    </citation>
    <scope>NUCLEOTIDE SEQUENCE [LARGE SCALE GENOMIC DNA]</scope>
    <source>
        <strain evidence="2">cv. JPN11</strain>
        <tissue evidence="1">Leaf</tissue>
    </source>
</reference>
<evidence type="ECO:0000313" key="2">
    <source>
        <dbReference type="Proteomes" id="UP001164539"/>
    </source>
</evidence>
<dbReference type="Proteomes" id="UP001164539">
    <property type="component" value="Chromosome 8"/>
</dbReference>
<keyword evidence="2" id="KW-1185">Reference proteome</keyword>
<protein>
    <submittedName>
        <fullName evidence="1">Arabinogalactan peptide</fullName>
    </submittedName>
</protein>
<proteinExistence type="predicted"/>
<gene>
    <name evidence="1" type="ORF">OWV82_014276</name>
</gene>
<organism evidence="1 2">
    <name type="scientific">Melia azedarach</name>
    <name type="common">Chinaberry tree</name>
    <dbReference type="NCBI Taxonomy" id="155640"/>
    <lineage>
        <taxon>Eukaryota</taxon>
        <taxon>Viridiplantae</taxon>
        <taxon>Streptophyta</taxon>
        <taxon>Embryophyta</taxon>
        <taxon>Tracheophyta</taxon>
        <taxon>Spermatophyta</taxon>
        <taxon>Magnoliopsida</taxon>
        <taxon>eudicotyledons</taxon>
        <taxon>Gunneridae</taxon>
        <taxon>Pentapetalae</taxon>
        <taxon>rosids</taxon>
        <taxon>malvids</taxon>
        <taxon>Sapindales</taxon>
        <taxon>Meliaceae</taxon>
        <taxon>Melia</taxon>
    </lineage>
</organism>